<gene>
    <name evidence="3" type="ORF">DWV35_18170</name>
    <name evidence="2" type="ORF">F3B90_15325</name>
</gene>
<dbReference type="Proteomes" id="UP000424805">
    <property type="component" value="Unassembled WGS sequence"/>
</dbReference>
<evidence type="ECO:0000313" key="3">
    <source>
        <dbReference type="EMBL" id="RGX07676.1"/>
    </source>
</evidence>
<sequence length="394" mass="45209">MEQITTYNDKTKWYEYAILLFIILWSGGGFTYGLFLEWMLYMMPIVGIIFFQRDYKLSNSTILLIGVVLSVHFLQMVNFGGAIINLIKPTCLLLVCAIFAKIICCKFVKVYLDLVCFISQVCLVLWVICLFPLGLSFLRSIASQFPLLGWDNIENNTNIVDTLYIFSIPQDFKGLMRNSGPFWEPGRFTIYITLALAINLFYFKEKITSKKSLVLLLTNLTTFSTTGYVATAVLFVGYIFFSNIKKSYKFILSVILLVVVYYVGQLDFMTEKIAEQSADDSTWSRFGAIAYHWNQITQSPIIGFGPFLSNVFGDELFSPNGLTDLMRYYGIPLSIVFYYLLYRGTKVYVGNSHKGANVCVFVSLLLLCFSQTITYSPFFMILYFFAFNTYTYDK</sequence>
<comment type="caution">
    <text evidence="3">The sequence shown here is derived from an EMBL/GenBank/DDBJ whole genome shotgun (WGS) entry which is preliminary data.</text>
</comment>
<proteinExistence type="predicted"/>
<evidence type="ECO:0000256" key="1">
    <source>
        <dbReference type="SAM" id="Phobius"/>
    </source>
</evidence>
<feature type="transmembrane region" description="Helical" evidence="1">
    <location>
        <begin position="325"/>
        <end position="341"/>
    </location>
</feature>
<reference evidence="3 4" key="1">
    <citation type="submission" date="2018-08" db="EMBL/GenBank/DDBJ databases">
        <title>A genome reference for cultivated species of the human gut microbiota.</title>
        <authorList>
            <person name="Zou Y."/>
            <person name="Xue W."/>
            <person name="Luo G."/>
        </authorList>
    </citation>
    <scope>NUCLEOTIDE SEQUENCE [LARGE SCALE GENOMIC DNA]</scope>
    <source>
        <strain evidence="3 4">AF04-46</strain>
    </source>
</reference>
<feature type="transmembrane region" description="Helical" evidence="1">
    <location>
        <begin position="110"/>
        <end position="138"/>
    </location>
</feature>
<feature type="transmembrane region" description="Helical" evidence="1">
    <location>
        <begin position="361"/>
        <end position="386"/>
    </location>
</feature>
<evidence type="ECO:0000313" key="4">
    <source>
        <dbReference type="Proteomes" id="UP000286031"/>
    </source>
</evidence>
<dbReference type="RefSeq" id="WP_118023967.1">
    <property type="nucleotide sequence ID" value="NZ_CACRTD010000090.1"/>
</dbReference>
<protein>
    <recommendedName>
        <fullName evidence="6">O-antigen ligase domain-containing protein</fullName>
    </recommendedName>
</protein>
<reference evidence="2 5" key="2">
    <citation type="journal article" date="2019" name="Nat. Med.">
        <title>A library of human gut bacterial isolates paired with longitudinal multiomics data enables mechanistic microbiome research.</title>
        <authorList>
            <person name="Poyet M."/>
            <person name="Groussin M."/>
            <person name="Gibbons S.M."/>
            <person name="Avila-Pacheco J."/>
            <person name="Jiang X."/>
            <person name="Kearney S.M."/>
            <person name="Perrotta A.R."/>
            <person name="Berdy B."/>
            <person name="Zhao S."/>
            <person name="Lieberman T.D."/>
            <person name="Swanson P.K."/>
            <person name="Smith M."/>
            <person name="Roesemann S."/>
            <person name="Alexander J.E."/>
            <person name="Rich S.A."/>
            <person name="Livny J."/>
            <person name="Vlamakis H."/>
            <person name="Clish C."/>
            <person name="Bullock K."/>
            <person name="Deik A."/>
            <person name="Scott J."/>
            <person name="Pierce K.A."/>
            <person name="Xavier R.J."/>
            <person name="Alm E.J."/>
        </authorList>
    </citation>
    <scope>NUCLEOTIDE SEQUENCE [LARGE SCALE GENOMIC DNA]</scope>
    <source>
        <strain evidence="2 5">BIOML-A15</strain>
    </source>
</reference>
<dbReference type="EMBL" id="VWFP01000015">
    <property type="protein sequence ID" value="KAA4625502.1"/>
    <property type="molecule type" value="Genomic_DNA"/>
</dbReference>
<dbReference type="AlphaFoldDB" id="A0A413EKV1"/>
<feature type="transmembrane region" description="Helical" evidence="1">
    <location>
        <begin position="83"/>
        <end position="103"/>
    </location>
</feature>
<feature type="transmembrane region" description="Helical" evidence="1">
    <location>
        <begin position="215"/>
        <end position="241"/>
    </location>
</feature>
<feature type="transmembrane region" description="Helical" evidence="1">
    <location>
        <begin position="57"/>
        <end position="77"/>
    </location>
</feature>
<keyword evidence="1" id="KW-1133">Transmembrane helix</keyword>
<evidence type="ECO:0008006" key="6">
    <source>
        <dbReference type="Google" id="ProtNLM"/>
    </source>
</evidence>
<feature type="transmembrane region" description="Helical" evidence="1">
    <location>
        <begin position="185"/>
        <end position="203"/>
    </location>
</feature>
<dbReference type="EMBL" id="QSBI01000026">
    <property type="protein sequence ID" value="RGX07676.1"/>
    <property type="molecule type" value="Genomic_DNA"/>
</dbReference>
<feature type="transmembrane region" description="Helical" evidence="1">
    <location>
        <begin position="247"/>
        <end position="264"/>
    </location>
</feature>
<evidence type="ECO:0000313" key="5">
    <source>
        <dbReference type="Proteomes" id="UP000424805"/>
    </source>
</evidence>
<keyword evidence="1" id="KW-0472">Membrane</keyword>
<keyword evidence="1" id="KW-0812">Transmembrane</keyword>
<dbReference type="Proteomes" id="UP000286031">
    <property type="component" value="Unassembled WGS sequence"/>
</dbReference>
<organism evidence="3 4">
    <name type="scientific">Bacteroides ovatus</name>
    <dbReference type="NCBI Taxonomy" id="28116"/>
    <lineage>
        <taxon>Bacteria</taxon>
        <taxon>Pseudomonadati</taxon>
        <taxon>Bacteroidota</taxon>
        <taxon>Bacteroidia</taxon>
        <taxon>Bacteroidales</taxon>
        <taxon>Bacteroidaceae</taxon>
        <taxon>Bacteroides</taxon>
    </lineage>
</organism>
<evidence type="ECO:0000313" key="2">
    <source>
        <dbReference type="EMBL" id="KAA4625502.1"/>
    </source>
</evidence>
<name>A0A413EKV1_BACOV</name>
<accession>A0A413EKV1</accession>
<feature type="transmembrane region" description="Helical" evidence="1">
    <location>
        <begin position="16"/>
        <end position="36"/>
    </location>
</feature>